<dbReference type="EMBL" id="PVTF01000025">
    <property type="protein sequence ID" value="PRY29699.1"/>
    <property type="molecule type" value="Genomic_DNA"/>
</dbReference>
<evidence type="ECO:0000313" key="3">
    <source>
        <dbReference type="Proteomes" id="UP000239494"/>
    </source>
</evidence>
<reference evidence="2 3" key="1">
    <citation type="submission" date="2018-03" db="EMBL/GenBank/DDBJ databases">
        <title>Genomic Encyclopedia of Archaeal and Bacterial Type Strains, Phase II (KMG-II): from individual species to whole genera.</title>
        <authorList>
            <person name="Goeker M."/>
        </authorList>
    </citation>
    <scope>NUCLEOTIDE SEQUENCE [LARGE SCALE GENOMIC DNA]</scope>
    <source>
        <strain evidence="2 3">DSM 44720</strain>
    </source>
</reference>
<evidence type="ECO:0000259" key="1">
    <source>
        <dbReference type="PROSITE" id="PS50234"/>
    </source>
</evidence>
<gene>
    <name evidence="2" type="ORF">CLV43_12548</name>
</gene>
<dbReference type="SUPFAM" id="SSF53300">
    <property type="entry name" value="vWA-like"/>
    <property type="match status" value="1"/>
</dbReference>
<dbReference type="InterPro" id="IPR036465">
    <property type="entry name" value="vWFA_dom_sf"/>
</dbReference>
<feature type="domain" description="VWFA" evidence="1">
    <location>
        <begin position="13"/>
        <end position="243"/>
    </location>
</feature>
<evidence type="ECO:0000313" key="2">
    <source>
        <dbReference type="EMBL" id="PRY29699.1"/>
    </source>
</evidence>
<dbReference type="Proteomes" id="UP000239494">
    <property type="component" value="Unassembled WGS sequence"/>
</dbReference>
<name>A0A2T0S8D2_9PSEU</name>
<protein>
    <recommendedName>
        <fullName evidence="1">VWFA domain-containing protein</fullName>
    </recommendedName>
</protein>
<sequence length="289" mass="30352">MYSAEINRKQPALLLILVDQSYSMSEPWGTSGQSKANTLALAVNRLLGNAVLQCSKGDNRVHDYFEVGVVGYGADITLALHGADPARPVLPIGEVARNPRRVDQVMRRMSDGAGGIMEVPMNAAVWIDPVTNGPTPMVEAFQTAEKVVSAWCHLHPTSFPPIVINLTDGVSTDGDPSAAAEAIRSVGTDDGQALLFNLHLSALAAGEVVFPSSAATLVDRHASHLFEMSSVLPAQMAEAASGLGYGITEGARGFLYNAQVTSVIDFLDIGTRAVTPTGLKELGGGDPTS</sequence>
<comment type="caution">
    <text evidence="2">The sequence shown here is derived from an EMBL/GenBank/DDBJ whole genome shotgun (WGS) entry which is preliminary data.</text>
</comment>
<accession>A0A2T0S8D2</accession>
<dbReference type="InterPro" id="IPR002035">
    <property type="entry name" value="VWF_A"/>
</dbReference>
<dbReference type="OrthoDB" id="7605323at2"/>
<proteinExistence type="predicted"/>
<organism evidence="2 3">
    <name type="scientific">Umezawaea tangerina</name>
    <dbReference type="NCBI Taxonomy" id="84725"/>
    <lineage>
        <taxon>Bacteria</taxon>
        <taxon>Bacillati</taxon>
        <taxon>Actinomycetota</taxon>
        <taxon>Actinomycetes</taxon>
        <taxon>Pseudonocardiales</taxon>
        <taxon>Pseudonocardiaceae</taxon>
        <taxon>Umezawaea</taxon>
    </lineage>
</organism>
<keyword evidence="3" id="KW-1185">Reference proteome</keyword>
<dbReference type="PROSITE" id="PS50234">
    <property type="entry name" value="VWFA"/>
    <property type="match status" value="1"/>
</dbReference>
<dbReference type="AlphaFoldDB" id="A0A2T0S8D2"/>
<dbReference type="Gene3D" id="3.40.50.410">
    <property type="entry name" value="von Willebrand factor, type A domain"/>
    <property type="match status" value="1"/>
</dbReference>
<dbReference type="RefSeq" id="WP_106196865.1">
    <property type="nucleotide sequence ID" value="NZ_PVTF01000025.1"/>
</dbReference>